<protein>
    <submittedName>
        <fullName evidence="1">Uncharacterized protein</fullName>
    </submittedName>
</protein>
<organism evidence="1 2">
    <name type="scientific">Bifidobacterium platyrrhinorum</name>
    <dbReference type="NCBI Taxonomy" id="2661628"/>
    <lineage>
        <taxon>Bacteria</taxon>
        <taxon>Bacillati</taxon>
        <taxon>Actinomycetota</taxon>
        <taxon>Actinomycetes</taxon>
        <taxon>Bifidobacteriales</taxon>
        <taxon>Bifidobacteriaceae</taxon>
        <taxon>Bifidobacterium</taxon>
    </lineage>
</organism>
<dbReference type="EMBL" id="WHZV01000001">
    <property type="protein sequence ID" value="NEG54767.1"/>
    <property type="molecule type" value="Genomic_DNA"/>
</dbReference>
<gene>
    <name evidence="1" type="ORF">GFD21_03040</name>
</gene>
<evidence type="ECO:0000313" key="1">
    <source>
        <dbReference type="EMBL" id="NEG54767.1"/>
    </source>
</evidence>
<dbReference type="Proteomes" id="UP000483293">
    <property type="component" value="Unassembled WGS sequence"/>
</dbReference>
<accession>A0A6L9SQD8</accession>
<dbReference type="AlphaFoldDB" id="A0A6L9SQD8"/>
<name>A0A6L9SQD8_9BIFI</name>
<reference evidence="1 2" key="1">
    <citation type="submission" date="2019-10" db="EMBL/GenBank/DDBJ databases">
        <title>Bifidobacterium from non-human primates.</title>
        <authorList>
            <person name="Modesto M."/>
        </authorList>
    </citation>
    <scope>NUCLEOTIDE SEQUENCE [LARGE SCALE GENOMIC DNA]</scope>
    <source>
        <strain evidence="1 2">SMA15</strain>
    </source>
</reference>
<comment type="caution">
    <text evidence="1">The sequence shown here is derived from an EMBL/GenBank/DDBJ whole genome shotgun (WGS) entry which is preliminary data.</text>
</comment>
<evidence type="ECO:0000313" key="2">
    <source>
        <dbReference type="Proteomes" id="UP000483293"/>
    </source>
</evidence>
<proteinExistence type="predicted"/>
<sequence length="408" mass="46105">MTAKGKQMKPRHPIDLDEAKDILRRFVVRARRVAAHSMVKDQSVLKYVNPTFTIQRQEGEPIKLKYHMPDQEIFESLAARTRPCILEREPVYLDKVFRSVTMCLGTRKMNEAAQKCFDECKAHFAHLRDKNGGTSYSIQMFDTNDVPLGEPMSDLLIGEAWLYSDLVHADPQGRKAEATALSYRDRYYAGTSFFSQLSIIIVNMLNLITALNQNFGFDIDSKAWEEQVVASDEDSERVAENMYMLPQGTQIPDGVSPKDMPNAVDVSSMTETAWALNPQQRASVILCKADGQPVDRFHGIYSWNDDKMTLLVEDTFICELGIGKQAALPAGFKEIEVTRRVFKGDPTMTAKVWDAVKRADIMIGVIPRKEGTAYVIVPFRENEVHVENGKMLLRSAIEEGHPTDETSM</sequence>
<keyword evidence="2" id="KW-1185">Reference proteome</keyword>
<dbReference type="RefSeq" id="WP_163196435.1">
    <property type="nucleotide sequence ID" value="NZ_WHZV01000001.1"/>
</dbReference>